<gene>
    <name evidence="1" type="ORF">MRATA1EN22A_LOCUS22526</name>
</gene>
<reference evidence="1" key="2">
    <citation type="submission" date="2025-03" db="EMBL/GenBank/DDBJ databases">
        <authorList>
            <consortium name="ELIXIR-Norway"/>
            <consortium name="Elixir Norway"/>
        </authorList>
    </citation>
    <scope>NUCLEOTIDE SEQUENCE</scope>
</reference>
<sequence length="97" mass="10319">MEGQMLTAHALPTGSRVPVPPHLQGYFQRNRGPLRPTPIDILGLHQGLLAPHLLPLPPAAHLPMTPILTVHTRHPLLKALGMSSLPPTLGSASQDGT</sequence>
<protein>
    <submittedName>
        <fullName evidence="1">Uncharacterized protein</fullName>
    </submittedName>
</protein>
<name>A0AC59ZSS9_RANTA</name>
<evidence type="ECO:0000313" key="2">
    <source>
        <dbReference type="Proteomes" id="UP001162501"/>
    </source>
</evidence>
<dbReference type="EMBL" id="OX596088">
    <property type="protein sequence ID" value="CAN0505258.1"/>
    <property type="molecule type" value="Genomic_DNA"/>
</dbReference>
<evidence type="ECO:0000313" key="1">
    <source>
        <dbReference type="EMBL" id="CAN0505258.1"/>
    </source>
</evidence>
<reference evidence="1" key="1">
    <citation type="submission" date="2023-05" db="EMBL/GenBank/DDBJ databases">
        <authorList>
            <consortium name="ELIXIR-Norway"/>
        </authorList>
    </citation>
    <scope>NUCLEOTIDE SEQUENCE</scope>
</reference>
<dbReference type="Proteomes" id="UP001162501">
    <property type="component" value="Chromosome 4"/>
</dbReference>
<organism evidence="1 2">
    <name type="scientific">Rangifer tarandus platyrhynchus</name>
    <name type="common">Svalbard reindeer</name>
    <dbReference type="NCBI Taxonomy" id="3082113"/>
    <lineage>
        <taxon>Eukaryota</taxon>
        <taxon>Metazoa</taxon>
        <taxon>Chordata</taxon>
        <taxon>Craniata</taxon>
        <taxon>Vertebrata</taxon>
        <taxon>Euteleostomi</taxon>
        <taxon>Mammalia</taxon>
        <taxon>Eutheria</taxon>
        <taxon>Laurasiatheria</taxon>
        <taxon>Artiodactyla</taxon>
        <taxon>Ruminantia</taxon>
        <taxon>Pecora</taxon>
        <taxon>Cervidae</taxon>
        <taxon>Odocoileinae</taxon>
        <taxon>Rangifer</taxon>
    </lineage>
</organism>
<accession>A0AC59ZSS9</accession>
<proteinExistence type="predicted"/>